<feature type="compositionally biased region" description="Gly residues" evidence="1">
    <location>
        <begin position="178"/>
        <end position="195"/>
    </location>
</feature>
<gene>
    <name evidence="4" type="ORF">JE024_27795</name>
</gene>
<dbReference type="Proteomes" id="UP000664109">
    <property type="component" value="Unassembled WGS sequence"/>
</dbReference>
<comment type="caution">
    <text evidence="4">The sequence shown here is derived from an EMBL/GenBank/DDBJ whole genome shotgun (WGS) entry which is preliminary data.</text>
</comment>
<proteinExistence type="predicted"/>
<feature type="signal peptide" evidence="3">
    <location>
        <begin position="1"/>
        <end position="37"/>
    </location>
</feature>
<evidence type="ECO:0008006" key="6">
    <source>
        <dbReference type="Google" id="ProtNLM"/>
    </source>
</evidence>
<feature type="chain" id="PRO_5046936367" description="LPXTG cell wall anchor domain-containing protein" evidence="3">
    <location>
        <begin position="38"/>
        <end position="226"/>
    </location>
</feature>
<accession>A0ABS2UZM0</accession>
<evidence type="ECO:0000256" key="3">
    <source>
        <dbReference type="SAM" id="SignalP"/>
    </source>
</evidence>
<feature type="transmembrane region" description="Helical" evidence="2">
    <location>
        <begin position="194"/>
        <end position="215"/>
    </location>
</feature>
<keyword evidence="3" id="KW-0732">Signal</keyword>
<reference evidence="4 5" key="1">
    <citation type="journal article" date="2016" name="Arch. Microbiol.">
        <title>Streptomyces zhihengii sp. nov., isolated from rhizospheric soil of Psammosilene tunicoides.</title>
        <authorList>
            <person name="Huang M.J."/>
            <person name="Fei J.J."/>
            <person name="Salam N."/>
            <person name="Kim C.J."/>
            <person name="Hozzein W.N."/>
            <person name="Xiao M."/>
            <person name="Huang H.Q."/>
            <person name="Li W.J."/>
        </authorList>
    </citation>
    <scope>NUCLEOTIDE SEQUENCE [LARGE SCALE GENOMIC DNA]</scope>
    <source>
        <strain evidence="4 5">YIM T102</strain>
    </source>
</reference>
<keyword evidence="2" id="KW-1133">Transmembrane helix</keyword>
<protein>
    <recommendedName>
        <fullName evidence="6">LPXTG cell wall anchor domain-containing protein</fullName>
    </recommendedName>
</protein>
<name>A0ABS2UZM0_9ACTN</name>
<keyword evidence="2" id="KW-0472">Membrane</keyword>
<sequence>MPSTASFRAHRLRPAAAALATLAVAGATLAGATPALAAPGDSGDLKVHRAGVPHWNTQDDLKVCKFSLSAFNFETVPLLTWAIAPQPPTPTGPTLSGSLTLIAGRGHTPEYSLPEGEYRLTWTFTGGVAKQKVFQVTCPDDKKGTPGGRGERPDNGNEDRTAGSGQDDKWEQPSGAVPAGGGGMAGTGGDSGSGVGATPVVAGTLLAGLAGLIVVRRARRRVHGAA</sequence>
<keyword evidence="5" id="KW-1185">Reference proteome</keyword>
<evidence type="ECO:0000313" key="4">
    <source>
        <dbReference type="EMBL" id="MBM9622473.1"/>
    </source>
</evidence>
<evidence type="ECO:0000313" key="5">
    <source>
        <dbReference type="Proteomes" id="UP000664109"/>
    </source>
</evidence>
<evidence type="ECO:0000256" key="2">
    <source>
        <dbReference type="SAM" id="Phobius"/>
    </source>
</evidence>
<evidence type="ECO:0000256" key="1">
    <source>
        <dbReference type="SAM" id="MobiDB-lite"/>
    </source>
</evidence>
<feature type="compositionally biased region" description="Basic and acidic residues" evidence="1">
    <location>
        <begin position="139"/>
        <end position="171"/>
    </location>
</feature>
<keyword evidence="2" id="KW-0812">Transmembrane</keyword>
<feature type="region of interest" description="Disordered" evidence="1">
    <location>
        <begin position="135"/>
        <end position="197"/>
    </location>
</feature>
<organism evidence="4 5">
    <name type="scientific">Streptomyces zhihengii</name>
    <dbReference type="NCBI Taxonomy" id="1818004"/>
    <lineage>
        <taxon>Bacteria</taxon>
        <taxon>Bacillati</taxon>
        <taxon>Actinomycetota</taxon>
        <taxon>Actinomycetes</taxon>
        <taxon>Kitasatosporales</taxon>
        <taxon>Streptomycetaceae</taxon>
        <taxon>Streptomyces</taxon>
    </lineage>
</organism>
<dbReference type="RefSeq" id="WP_205376206.1">
    <property type="nucleotide sequence ID" value="NZ_JAFEJA010000001.1"/>
</dbReference>
<dbReference type="EMBL" id="JAFEJA010000001">
    <property type="protein sequence ID" value="MBM9622473.1"/>
    <property type="molecule type" value="Genomic_DNA"/>
</dbReference>